<evidence type="ECO:0000256" key="14">
    <source>
        <dbReference type="ARBA" id="ARBA00065822"/>
    </source>
</evidence>
<dbReference type="InterPro" id="IPR054351">
    <property type="entry name" value="NADH_UbQ_OxRdtase_ferredoxin"/>
</dbReference>
<feature type="domain" description="4Fe-4S Mo/W bis-MGD-type" evidence="15">
    <location>
        <begin position="230"/>
        <end position="295"/>
    </location>
</feature>
<dbReference type="FunFam" id="3.30.70.20:FF:000002">
    <property type="entry name" value="NADH-ubiquinone oxidoreductase 75 kDa subunit"/>
    <property type="match status" value="1"/>
</dbReference>
<organism evidence="17">
    <name type="scientific">Ulnaria acus</name>
    <dbReference type="NCBI Taxonomy" id="1436140"/>
    <lineage>
        <taxon>Eukaryota</taxon>
        <taxon>Sar</taxon>
        <taxon>Stramenopiles</taxon>
        <taxon>Ochrophyta</taxon>
        <taxon>Bacillariophyta</taxon>
        <taxon>Fragilariophyceae</taxon>
        <taxon>Fragilariophycidae</taxon>
        <taxon>Licmophorales</taxon>
        <taxon>Ulnariaceae</taxon>
        <taxon>Ulnaria</taxon>
    </lineage>
</organism>
<dbReference type="InterPro" id="IPR019574">
    <property type="entry name" value="NADH_UbQ_OxRdtase_Gsu_4Fe4S-bd"/>
</dbReference>
<dbReference type="PANTHER" id="PTHR43105:SF13">
    <property type="entry name" value="NADH-UBIQUINONE OXIDOREDUCTASE 75 KDA SUBUNIT, MITOCHONDRIAL"/>
    <property type="match status" value="1"/>
</dbReference>
<evidence type="ECO:0000256" key="2">
    <source>
        <dbReference type="ARBA" id="ARBA00004370"/>
    </source>
</evidence>
<geneLocation type="mitochondrion" evidence="17"/>
<dbReference type="Gene3D" id="3.10.20.740">
    <property type="match status" value="1"/>
</dbReference>
<dbReference type="GO" id="GO:0046872">
    <property type="term" value="F:metal ion binding"/>
    <property type="evidence" value="ECO:0007669"/>
    <property type="project" value="UniProtKB-KW"/>
</dbReference>
<evidence type="ECO:0000259" key="15">
    <source>
        <dbReference type="PROSITE" id="PS51669"/>
    </source>
</evidence>
<comment type="subunit">
    <text evidence="14">Complex I is composed of about 45 different subunits.</text>
</comment>
<dbReference type="Pfam" id="PF10588">
    <property type="entry name" value="NADH-G_4Fe-4S_3"/>
    <property type="match status" value="1"/>
</dbReference>
<dbReference type="SUPFAM" id="SSF54292">
    <property type="entry name" value="2Fe-2S ferredoxin-like"/>
    <property type="match status" value="1"/>
</dbReference>
<proteinExistence type="inferred from homology"/>
<dbReference type="GO" id="GO:0042773">
    <property type="term" value="P:ATP synthesis coupled electron transport"/>
    <property type="evidence" value="ECO:0007669"/>
    <property type="project" value="InterPro"/>
</dbReference>
<dbReference type="RefSeq" id="YP_003359471.1">
    <property type="nucleotide sequence ID" value="NC_013710.1"/>
</dbReference>
<keyword evidence="8" id="KW-0408">Iron</keyword>
<dbReference type="InterPro" id="IPR050123">
    <property type="entry name" value="Prok_molybdopt-oxidoreductase"/>
</dbReference>
<keyword evidence="5" id="KW-0001">2Fe-2S</keyword>
<keyword evidence="17" id="KW-0496">Mitochondrion</keyword>
<evidence type="ECO:0000313" key="17">
    <source>
        <dbReference type="EMBL" id="ACX62019.1"/>
    </source>
</evidence>
<dbReference type="InterPro" id="IPR006656">
    <property type="entry name" value="Mopterin_OxRdtase"/>
</dbReference>
<dbReference type="SUPFAM" id="SSF53706">
    <property type="entry name" value="Formate dehydrogenase/DMSO reductase, domains 1-3"/>
    <property type="match status" value="1"/>
</dbReference>
<dbReference type="GO" id="GO:0051537">
    <property type="term" value="F:2 iron, 2 sulfur cluster binding"/>
    <property type="evidence" value="ECO:0007669"/>
    <property type="project" value="UniProtKB-KW"/>
</dbReference>
<dbReference type="Pfam" id="PF22117">
    <property type="entry name" value="Fer4_Nqo3"/>
    <property type="match status" value="1"/>
</dbReference>
<dbReference type="GO" id="GO:0016491">
    <property type="term" value="F:oxidoreductase activity"/>
    <property type="evidence" value="ECO:0007669"/>
    <property type="project" value="InterPro"/>
</dbReference>
<dbReference type="CDD" id="cd00207">
    <property type="entry name" value="fer2"/>
    <property type="match status" value="1"/>
</dbReference>
<feature type="domain" description="4Fe-4S His(Cys)3-ligated-type" evidence="16">
    <location>
        <begin position="93"/>
        <end position="132"/>
    </location>
</feature>
<comment type="subcellular location">
    <subcellularLocation>
        <location evidence="2">Membrane</location>
    </subcellularLocation>
</comment>
<dbReference type="PROSITE" id="PS00643">
    <property type="entry name" value="COMPLEX1_75K_3"/>
    <property type="match status" value="1"/>
</dbReference>
<dbReference type="InterPro" id="IPR001041">
    <property type="entry name" value="2Fe-2S_ferredoxin-type"/>
</dbReference>
<dbReference type="Gene3D" id="3.30.70.20">
    <property type="match status" value="1"/>
</dbReference>
<comment type="similarity">
    <text evidence="3">Belongs to the complex I 75 kDa subunit family.</text>
</comment>
<dbReference type="PANTHER" id="PTHR43105">
    <property type="entry name" value="RESPIRATORY NITRATE REDUCTASE"/>
    <property type="match status" value="1"/>
</dbReference>
<dbReference type="GeneID" id="8690522"/>
<dbReference type="InterPro" id="IPR006963">
    <property type="entry name" value="Mopterin_OxRdtase_4Fe-4S_dom"/>
</dbReference>
<evidence type="ECO:0000259" key="16">
    <source>
        <dbReference type="PROSITE" id="PS51839"/>
    </source>
</evidence>
<dbReference type="EMBL" id="GU002153">
    <property type="protein sequence ID" value="ACX62019.1"/>
    <property type="molecule type" value="Genomic_DNA"/>
</dbReference>
<evidence type="ECO:0000256" key="8">
    <source>
        <dbReference type="ARBA" id="ARBA00023004"/>
    </source>
</evidence>
<keyword evidence="10" id="KW-0520">NAD</keyword>
<dbReference type="PROSITE" id="PS00641">
    <property type="entry name" value="COMPLEX1_75K_1"/>
    <property type="match status" value="1"/>
</dbReference>
<dbReference type="GO" id="GO:0016020">
    <property type="term" value="C:membrane"/>
    <property type="evidence" value="ECO:0007669"/>
    <property type="project" value="UniProtKB-SubCell"/>
</dbReference>
<evidence type="ECO:0000256" key="3">
    <source>
        <dbReference type="ARBA" id="ARBA00005404"/>
    </source>
</evidence>
<dbReference type="PROSITE" id="PS00642">
    <property type="entry name" value="COMPLEX1_75K_2"/>
    <property type="match status" value="1"/>
</dbReference>
<comment type="cofactor">
    <cofactor evidence="1">
        <name>[4Fe-4S] cluster</name>
        <dbReference type="ChEBI" id="CHEBI:49883"/>
    </cofactor>
</comment>
<evidence type="ECO:0000256" key="9">
    <source>
        <dbReference type="ARBA" id="ARBA00023014"/>
    </source>
</evidence>
<keyword evidence="6" id="KW-0479">Metal-binding</keyword>
<dbReference type="SUPFAM" id="SSF54862">
    <property type="entry name" value="4Fe-4S ferredoxins"/>
    <property type="match status" value="1"/>
</dbReference>
<dbReference type="PROSITE" id="PS51839">
    <property type="entry name" value="4FE4S_HC3"/>
    <property type="match status" value="1"/>
</dbReference>
<dbReference type="Pfam" id="PF00384">
    <property type="entry name" value="Molybdopterin"/>
    <property type="match status" value="1"/>
</dbReference>
<accession>D2JP90</accession>
<dbReference type="GO" id="GO:0051539">
    <property type="term" value="F:4 iron, 4 sulfur cluster binding"/>
    <property type="evidence" value="ECO:0007669"/>
    <property type="project" value="UniProtKB-KW"/>
</dbReference>
<dbReference type="PROSITE" id="PS51669">
    <property type="entry name" value="4FE4S_MOW_BIS_MGD"/>
    <property type="match status" value="1"/>
</dbReference>
<dbReference type="SMART" id="SM00929">
    <property type="entry name" value="NADH-G_4Fe-4S_3"/>
    <property type="match status" value="1"/>
</dbReference>
<dbReference type="InterPro" id="IPR036010">
    <property type="entry name" value="2Fe-2S_ferredoxin-like_sf"/>
</dbReference>
<evidence type="ECO:0000256" key="4">
    <source>
        <dbReference type="ARBA" id="ARBA00022485"/>
    </source>
</evidence>
<keyword evidence="4" id="KW-0004">4Fe-4S</keyword>
<evidence type="ECO:0000256" key="13">
    <source>
        <dbReference type="ARBA" id="ARBA00034078"/>
    </source>
</evidence>
<dbReference type="InterPro" id="IPR000283">
    <property type="entry name" value="NADH_UbQ_OxRdtase_75kDa_su_CS"/>
</dbReference>
<keyword evidence="9" id="KW-0411">Iron-sulfur</keyword>
<evidence type="ECO:0000256" key="10">
    <source>
        <dbReference type="ARBA" id="ARBA00023027"/>
    </source>
</evidence>
<comment type="cofactor">
    <cofactor evidence="13">
        <name>[2Fe-2S] cluster</name>
        <dbReference type="ChEBI" id="CHEBI:190135"/>
    </cofactor>
</comment>
<protein>
    <recommendedName>
        <fullName evidence="12">Complex I-75kD</fullName>
    </recommendedName>
</protein>
<sequence>MVDKGLFWINGVVFQYKEIFGKNTYPVMSILEYCENKGFSIPHYCYHKNLSIAGNCRMCLIEMSKSPKPVVSCSLNAQSSFVGNNKIYTNSPLVKKSRENIMEFLLLNHPLDCPICDQGGECDLQDQSLFFGLTRKRFYHQKRFVHNKYLGLIVKTVMTRCIHCTRCVRFATEIAGIEELGIFGRGSKSEIGTYVTQLFNSELSGNLIDICPVGALTSKPYPFMYRDWELKKIKSIDPSDGFGTDIIVYLKDNAIVKILPGYPTQDYSYDKHFFSPVQWITDKTRFVFDGMCSITDLTQKSISNWRSLLKQILINIYILDHLANHNLVLNSFIFLIDENTNLETLSILLLLKRRYNFFKLKRSIKTFSDSNLDFFLKTNQIDDTKDLSQANACLFIGTSVRYESPYLNIKLKKRNTAGNFRIFTIGSRLSLTFPSINLGANLEKLKNLCEGNASSGIVFKTIRKFFSLVNTESCQRWDSSSLLNLLKHFNKKHTSSKWHVFNLLNTSLNSLGLSYFNKFQNLSAHDLIRTSGVFLVGNSTRSYSVLEAYTEHTLLSSLLEKKELFFSPTFFVEQTSIPQLAQAQITKLLFHNYYSLVSNNFFETSGSFMTSQGFHKHVVKFIEPETNSKEDWQILRKFFCTLSNLSFICDSKSSIGFRLNNMHQFRSYINFIYKTSQTLTNLTFFFHAKSQTFVVKPLFFSKTQLCLTQFKTWIKDFYIGGFDCYSRYSKLMVHSSINLRNNLNTFSLV</sequence>
<evidence type="ECO:0000256" key="7">
    <source>
        <dbReference type="ARBA" id="ARBA00022967"/>
    </source>
</evidence>
<reference evidence="17" key="1">
    <citation type="journal article" date="2010" name="Curr. Genet.">
        <title>Complete sequence of the mitochondrial genome of a diatom alga Synedra acus and comparative analysis of diatom mitochondrial genomes.</title>
        <authorList>
            <person name="Ravin N.V."/>
            <person name="Galachyants Y.P."/>
            <person name="Mardanov A.V."/>
            <person name="Beletsky A.V."/>
            <person name="Petrova D.P."/>
            <person name="Sherbakova T.A."/>
            <person name="Zakharova Y.R."/>
            <person name="Likhoshway Y.V."/>
            <person name="Skryabin K.G."/>
            <person name="Grachev M.A."/>
        </authorList>
    </citation>
    <scope>NUCLEOTIDE SEQUENCE [LARGE SCALE GENOMIC DNA]</scope>
</reference>
<name>D2JP90_9STRA</name>
<gene>
    <name evidence="17" type="primary">nad11</name>
</gene>
<evidence type="ECO:0000256" key="1">
    <source>
        <dbReference type="ARBA" id="ARBA00001966"/>
    </source>
</evidence>
<dbReference type="AlphaFoldDB" id="D2JP90"/>
<evidence type="ECO:0000256" key="6">
    <source>
        <dbReference type="ARBA" id="ARBA00022723"/>
    </source>
</evidence>
<dbReference type="GO" id="GO:0008137">
    <property type="term" value="F:NADH dehydrogenase (ubiquinone) activity"/>
    <property type="evidence" value="ECO:0007669"/>
    <property type="project" value="InterPro"/>
</dbReference>
<keyword evidence="11" id="KW-0472">Membrane</keyword>
<dbReference type="FunFam" id="3.10.20.740:FF:000004">
    <property type="entry name" value="NADH-quinone oxidoreductase"/>
    <property type="match status" value="1"/>
</dbReference>
<evidence type="ECO:0000256" key="11">
    <source>
        <dbReference type="ARBA" id="ARBA00023136"/>
    </source>
</evidence>
<evidence type="ECO:0000256" key="5">
    <source>
        <dbReference type="ARBA" id="ARBA00022714"/>
    </source>
</evidence>
<evidence type="ECO:0000256" key="12">
    <source>
        <dbReference type="ARBA" id="ARBA00031750"/>
    </source>
</evidence>
<keyword evidence="7" id="KW-1278">Translocase</keyword>